<evidence type="ECO:0000313" key="4">
    <source>
        <dbReference type="EMBL" id="MDT0404991.1"/>
    </source>
</evidence>
<sequence>MKSEPCHTMRIRAGHTDDYAKRARELVASVHHDAWGDVRPSVYETARVVSWTPWLEGHERRLVWLLEQQSASGSWGEGPAPYRLLPTLSVTEALLSALRDDRAAGVSHERLAAAADKGLASLRTLSRTGGWPDTAAIEILVPDLVVRIDEHLNRPDVAALCRLGPWARGERLPLPRGFRAALPERVAERCRAAGRVPLKLHHTFEGVARRLPRVVPAAPGGLLGSSPAATAAWLATGAEAGRERAVTALTGVGRRYDGLFPEASPISVFERLWVAAALARPGLPADCVPRVRAWAAEIYDTTGVRGAPGLLPDTDDTAMAVLVSALADSPRDPAPLSAFESGDHYDCYVGEDTGSSTANAHALQALTAWLSHRPAADEPLRTRMDLTRDWILAQQRPDGAWHDKWHASPYYATERCVTALRGHTGPTTRDAVRSAADWVLATQHDDGSWGIWGGTAEETAYAVNILLSATHHTAGPKAAEALKRAGDMLRDASHPSAHHPALWHDKTLYAPQAMARAEVTAALELLVTHQR</sequence>
<protein>
    <submittedName>
        <fullName evidence="3">Prenyltransferase/squalene oxidase repeat-containing protein</fullName>
    </submittedName>
</protein>
<dbReference type="InterPro" id="IPR008930">
    <property type="entry name" value="Terpenoid_cyclase/PrenylTrfase"/>
</dbReference>
<feature type="domain" description="Squalene cyclase C-terminal" evidence="2">
    <location>
        <begin position="387"/>
        <end position="463"/>
    </location>
</feature>
<dbReference type="RefSeq" id="WP_311641037.1">
    <property type="nucleotide sequence ID" value="NZ_JAVRFA010000002.1"/>
</dbReference>
<dbReference type="Gene3D" id="1.50.10.20">
    <property type="match status" value="1"/>
</dbReference>
<dbReference type="Proteomes" id="UP001183881">
    <property type="component" value="Unassembled WGS sequence"/>
</dbReference>
<organism evidence="3 6">
    <name type="scientific">Streptomyces edwardsiae</name>
    <dbReference type="NCBI Taxonomy" id="3075527"/>
    <lineage>
        <taxon>Bacteria</taxon>
        <taxon>Bacillati</taxon>
        <taxon>Actinomycetota</taxon>
        <taxon>Actinomycetes</taxon>
        <taxon>Kitasatosporales</taxon>
        <taxon>Streptomycetaceae</taxon>
        <taxon>Streptomyces</taxon>
    </lineage>
</organism>
<dbReference type="InterPro" id="IPR032696">
    <property type="entry name" value="SQ_cyclase_C"/>
</dbReference>
<evidence type="ECO:0000256" key="1">
    <source>
        <dbReference type="ARBA" id="ARBA00022723"/>
    </source>
</evidence>
<comment type="caution">
    <text evidence="3">The sequence shown here is derived from an EMBL/GenBank/DDBJ whole genome shotgun (WGS) entry which is preliminary data.</text>
</comment>
<dbReference type="Pfam" id="PF13243">
    <property type="entry name" value="SQHop_cyclase_C"/>
    <property type="match status" value="1"/>
</dbReference>
<evidence type="ECO:0000313" key="5">
    <source>
        <dbReference type="Proteomes" id="UP001180503"/>
    </source>
</evidence>
<evidence type="ECO:0000313" key="3">
    <source>
        <dbReference type="EMBL" id="MDT0393594.1"/>
    </source>
</evidence>
<dbReference type="InterPro" id="IPR050148">
    <property type="entry name" value="Terpene_synthase-like"/>
</dbReference>
<reference evidence="5 6" key="1">
    <citation type="submission" date="2023-07" db="EMBL/GenBank/DDBJ databases">
        <title>30 novel species of actinomycetes from the DSMZ collection.</title>
        <authorList>
            <person name="Nouioui I."/>
        </authorList>
    </citation>
    <scope>NUCLEOTIDE SEQUENCE [LARGE SCALE GENOMIC DNA]</scope>
    <source>
        <strain evidence="4 5">DSM 41635</strain>
        <strain evidence="6">DSM 41636</strain>
    </source>
</reference>
<gene>
    <name evidence="4" type="ORF">RM528_24435</name>
    <name evidence="3" type="ORF">RM705_02555</name>
</gene>
<keyword evidence="1" id="KW-0479">Metal-binding</keyword>
<evidence type="ECO:0000313" key="6">
    <source>
        <dbReference type="Proteomes" id="UP001183881"/>
    </source>
</evidence>
<dbReference type="EMBL" id="JAVRFB010000021">
    <property type="protein sequence ID" value="MDT0404991.1"/>
    <property type="molecule type" value="Genomic_DNA"/>
</dbReference>
<reference evidence="3" key="2">
    <citation type="submission" date="2024-05" db="EMBL/GenBank/DDBJ databases">
        <title>30 novel species of actinomycetes from the DSMZ collection.</title>
        <authorList>
            <person name="Nouioui I."/>
        </authorList>
    </citation>
    <scope>NUCLEOTIDE SEQUENCE</scope>
    <source>
        <strain evidence="3">DSM 41636</strain>
    </source>
</reference>
<dbReference type="SUPFAM" id="SSF48239">
    <property type="entry name" value="Terpenoid cyclases/Protein prenyltransferases"/>
    <property type="match status" value="1"/>
</dbReference>
<dbReference type="PANTHER" id="PTHR31739">
    <property type="entry name" value="ENT-COPALYL DIPHOSPHATE SYNTHASE, CHLOROPLASTIC"/>
    <property type="match status" value="1"/>
</dbReference>
<accession>A0ABU2PN53</accession>
<name>A0ABU2PN53_9ACTN</name>
<dbReference type="Gene3D" id="1.50.10.160">
    <property type="match status" value="1"/>
</dbReference>
<dbReference type="EMBL" id="JAVRFA010000002">
    <property type="protein sequence ID" value="MDT0393594.1"/>
    <property type="molecule type" value="Genomic_DNA"/>
</dbReference>
<dbReference type="PANTHER" id="PTHR31739:SF25">
    <property type="entry name" value="(E,E)-GERANYLLINALOOL SYNTHASE"/>
    <property type="match status" value="1"/>
</dbReference>
<dbReference type="Proteomes" id="UP001180503">
    <property type="component" value="Unassembled WGS sequence"/>
</dbReference>
<keyword evidence="6" id="KW-1185">Reference proteome</keyword>
<proteinExistence type="predicted"/>
<evidence type="ECO:0000259" key="2">
    <source>
        <dbReference type="Pfam" id="PF13243"/>
    </source>
</evidence>